<dbReference type="OrthoDB" id="69985at2"/>
<accession>A0A2K3UT98</accession>
<name>A0A2K3UT98_9DEIO</name>
<dbReference type="SUPFAM" id="SSF55718">
    <property type="entry name" value="SCP-like"/>
    <property type="match status" value="1"/>
</dbReference>
<sequence length="135" mass="14326">MTVFSSARAFQTVLEEVLDGAQDTAAARALTESGLRVGFAYHDPELVMLLSAVPGQISAAFSDHPTSAAADVTFSSSADTGHRFWMGELSVPTALALGQIRAVGRLTQALALLPLMPELQARYRAAYETRQEGGT</sequence>
<evidence type="ECO:0000313" key="1">
    <source>
        <dbReference type="EMBL" id="PNY79756.1"/>
    </source>
</evidence>
<protein>
    <recommendedName>
        <fullName evidence="3">SCP2 domain-containing protein</fullName>
    </recommendedName>
</protein>
<comment type="caution">
    <text evidence="1">The sequence shown here is derived from an EMBL/GenBank/DDBJ whole genome shotgun (WGS) entry which is preliminary data.</text>
</comment>
<keyword evidence="2" id="KW-1185">Reference proteome</keyword>
<proteinExistence type="predicted"/>
<reference evidence="1 2" key="1">
    <citation type="submission" date="2018-01" db="EMBL/GenBank/DDBJ databases">
        <title>Deinococcus koreensis sp. nov., a radiation-resistant bacterium isolated from river water.</title>
        <authorList>
            <person name="Choi A."/>
        </authorList>
    </citation>
    <scope>NUCLEOTIDE SEQUENCE [LARGE SCALE GENOMIC DNA]</scope>
    <source>
        <strain evidence="1 2">SJW1-2</strain>
    </source>
</reference>
<organism evidence="1 2">
    <name type="scientific">Deinococcus koreensis</name>
    <dbReference type="NCBI Taxonomy" id="2054903"/>
    <lineage>
        <taxon>Bacteria</taxon>
        <taxon>Thermotogati</taxon>
        <taxon>Deinococcota</taxon>
        <taxon>Deinococci</taxon>
        <taxon>Deinococcales</taxon>
        <taxon>Deinococcaceae</taxon>
        <taxon>Deinococcus</taxon>
    </lineage>
</organism>
<evidence type="ECO:0008006" key="3">
    <source>
        <dbReference type="Google" id="ProtNLM"/>
    </source>
</evidence>
<dbReference type="AlphaFoldDB" id="A0A2K3UT98"/>
<dbReference type="InterPro" id="IPR036527">
    <property type="entry name" value="SCP2_sterol-bd_dom_sf"/>
</dbReference>
<dbReference type="Gene3D" id="3.30.1050.10">
    <property type="entry name" value="SCP2 sterol-binding domain"/>
    <property type="match status" value="1"/>
</dbReference>
<gene>
    <name evidence="1" type="ORF">CVO96_17540</name>
</gene>
<dbReference type="EMBL" id="PPPD01000002">
    <property type="protein sequence ID" value="PNY79756.1"/>
    <property type="molecule type" value="Genomic_DNA"/>
</dbReference>
<dbReference type="Proteomes" id="UP000236379">
    <property type="component" value="Unassembled WGS sequence"/>
</dbReference>
<evidence type="ECO:0000313" key="2">
    <source>
        <dbReference type="Proteomes" id="UP000236379"/>
    </source>
</evidence>
<dbReference type="RefSeq" id="WP_103313740.1">
    <property type="nucleotide sequence ID" value="NZ_PPPD01000002.1"/>
</dbReference>